<evidence type="ECO:0000313" key="1">
    <source>
        <dbReference type="EMBL" id="CAD8153227.1"/>
    </source>
</evidence>
<keyword evidence="2" id="KW-1185">Reference proteome</keyword>
<protein>
    <submittedName>
        <fullName evidence="1">Uncharacterized protein</fullName>
    </submittedName>
</protein>
<proteinExistence type="predicted"/>
<gene>
    <name evidence="1" type="ORF">PPENT_87.1.T0240096</name>
</gene>
<sequence>MNNEITKLYRKLESFEHQLIIKVKIQLRLKMTNIINMKLILKDWSNNQDIHIIKQMIKMFIYYKLNKELLLQMKKTISLLKKQELDYYKKTIQNQINKLKVEYQLKIIEQQDILIQLTKSRNKEGSYFIKYFIH</sequence>
<accession>A0A8S1TNI9</accession>
<dbReference type="Proteomes" id="UP000689195">
    <property type="component" value="Unassembled WGS sequence"/>
</dbReference>
<dbReference type="EMBL" id="CAJJDO010000024">
    <property type="protein sequence ID" value="CAD8153227.1"/>
    <property type="molecule type" value="Genomic_DNA"/>
</dbReference>
<evidence type="ECO:0000313" key="2">
    <source>
        <dbReference type="Proteomes" id="UP000689195"/>
    </source>
</evidence>
<reference evidence="1" key="1">
    <citation type="submission" date="2021-01" db="EMBL/GenBank/DDBJ databases">
        <authorList>
            <consortium name="Genoscope - CEA"/>
            <person name="William W."/>
        </authorList>
    </citation>
    <scope>NUCLEOTIDE SEQUENCE</scope>
</reference>
<organism evidence="1 2">
    <name type="scientific">Paramecium pentaurelia</name>
    <dbReference type="NCBI Taxonomy" id="43138"/>
    <lineage>
        <taxon>Eukaryota</taxon>
        <taxon>Sar</taxon>
        <taxon>Alveolata</taxon>
        <taxon>Ciliophora</taxon>
        <taxon>Intramacronucleata</taxon>
        <taxon>Oligohymenophorea</taxon>
        <taxon>Peniculida</taxon>
        <taxon>Parameciidae</taxon>
        <taxon>Paramecium</taxon>
    </lineage>
</organism>
<comment type="caution">
    <text evidence="1">The sequence shown here is derived from an EMBL/GenBank/DDBJ whole genome shotgun (WGS) entry which is preliminary data.</text>
</comment>
<dbReference type="AlphaFoldDB" id="A0A8S1TNI9"/>
<name>A0A8S1TNI9_9CILI</name>